<keyword evidence="4" id="KW-0560">Oxidoreductase</keyword>
<dbReference type="PANTHER" id="PTHR43400:SF7">
    <property type="entry name" value="FAD-DEPENDENT OXIDOREDUCTASE 2 FAD BINDING DOMAIN-CONTAINING PROTEIN"/>
    <property type="match status" value="1"/>
</dbReference>
<keyword evidence="3" id="KW-0274">FAD</keyword>
<evidence type="ECO:0000256" key="4">
    <source>
        <dbReference type="ARBA" id="ARBA00023002"/>
    </source>
</evidence>
<dbReference type="NCBIfam" id="NF006130">
    <property type="entry name" value="PRK08274.1"/>
    <property type="match status" value="1"/>
</dbReference>
<dbReference type="InterPro" id="IPR003953">
    <property type="entry name" value="FAD-dep_OxRdtase_2_FAD-bd"/>
</dbReference>
<dbReference type="Proteomes" id="UP000282125">
    <property type="component" value="Unassembled WGS sequence"/>
</dbReference>
<dbReference type="InterPro" id="IPR050315">
    <property type="entry name" value="FAD-oxidoreductase_2"/>
</dbReference>
<evidence type="ECO:0000256" key="2">
    <source>
        <dbReference type="ARBA" id="ARBA00022630"/>
    </source>
</evidence>
<evidence type="ECO:0000313" key="7">
    <source>
        <dbReference type="Proteomes" id="UP000282125"/>
    </source>
</evidence>
<dbReference type="AlphaFoldDB" id="A0A3P3D569"/>
<evidence type="ECO:0000256" key="1">
    <source>
        <dbReference type="ARBA" id="ARBA00001974"/>
    </source>
</evidence>
<dbReference type="Gene3D" id="3.90.700.10">
    <property type="entry name" value="Succinate dehydrogenase/fumarate reductase flavoprotein, catalytic domain"/>
    <property type="match status" value="1"/>
</dbReference>
<keyword evidence="7" id="KW-1185">Reference proteome</keyword>
<dbReference type="Gene3D" id="3.50.50.60">
    <property type="entry name" value="FAD/NAD(P)-binding domain"/>
    <property type="match status" value="1"/>
</dbReference>
<dbReference type="SUPFAM" id="SSF51905">
    <property type="entry name" value="FAD/NAD(P)-binding domain"/>
    <property type="match status" value="1"/>
</dbReference>
<protein>
    <submittedName>
        <fullName evidence="6">FAD-dependent tricarballylate dehydrogenase TcuA</fullName>
    </submittedName>
</protein>
<dbReference type="InterPro" id="IPR012831">
    <property type="entry name" value="CobZ"/>
</dbReference>
<reference evidence="6 7" key="1">
    <citation type="submission" date="2018-11" db="EMBL/GenBank/DDBJ databases">
        <title>Gemmobacter sp. nov., YIM 102744-1 draft genome.</title>
        <authorList>
            <person name="Li G."/>
            <person name="Jiang Y."/>
        </authorList>
    </citation>
    <scope>NUCLEOTIDE SEQUENCE [LARGE SCALE GENOMIC DNA]</scope>
    <source>
        <strain evidence="6 7">YIM 102744-1</strain>
    </source>
</reference>
<keyword evidence="2" id="KW-0285">Flavoprotein</keyword>
<dbReference type="SUPFAM" id="SSF56425">
    <property type="entry name" value="Succinate dehydrogenase/fumarate reductase flavoprotein, catalytic domain"/>
    <property type="match status" value="1"/>
</dbReference>
<evidence type="ECO:0000313" key="6">
    <source>
        <dbReference type="EMBL" id="RRH69281.1"/>
    </source>
</evidence>
<proteinExistence type="predicted"/>
<dbReference type="PANTHER" id="PTHR43400">
    <property type="entry name" value="FUMARATE REDUCTASE"/>
    <property type="match status" value="1"/>
</dbReference>
<name>A0A3P3D569_9RHOB</name>
<organism evidence="6 7">
    <name type="scientific">Falsigemmobacter faecalis</name>
    <dbReference type="NCBI Taxonomy" id="2488730"/>
    <lineage>
        <taxon>Bacteria</taxon>
        <taxon>Pseudomonadati</taxon>
        <taxon>Pseudomonadota</taxon>
        <taxon>Alphaproteobacteria</taxon>
        <taxon>Rhodobacterales</taxon>
        <taxon>Paracoccaceae</taxon>
        <taxon>Falsigemmobacter</taxon>
    </lineage>
</organism>
<dbReference type="InterPro" id="IPR036188">
    <property type="entry name" value="FAD/NAD-bd_sf"/>
</dbReference>
<evidence type="ECO:0000256" key="3">
    <source>
        <dbReference type="ARBA" id="ARBA00022827"/>
    </source>
</evidence>
<dbReference type="Pfam" id="PF00890">
    <property type="entry name" value="FAD_binding_2"/>
    <property type="match status" value="1"/>
</dbReference>
<dbReference type="InterPro" id="IPR027477">
    <property type="entry name" value="Succ_DH/fumarate_Rdtase_cat_sf"/>
</dbReference>
<comment type="cofactor">
    <cofactor evidence="1">
        <name>FAD</name>
        <dbReference type="ChEBI" id="CHEBI:57692"/>
    </cofactor>
</comment>
<feature type="domain" description="FAD-dependent oxidoreductase 2 FAD-binding" evidence="5">
    <location>
        <begin position="12"/>
        <end position="445"/>
    </location>
</feature>
<dbReference type="RefSeq" id="WP_124966677.1">
    <property type="nucleotide sequence ID" value="NZ_RRAZ01000046.1"/>
</dbReference>
<dbReference type="NCBIfam" id="TIGR02485">
    <property type="entry name" value="CobZ_N-term"/>
    <property type="match status" value="1"/>
</dbReference>
<accession>A0A3P3D569</accession>
<dbReference type="GO" id="GO:0016491">
    <property type="term" value="F:oxidoreductase activity"/>
    <property type="evidence" value="ECO:0007669"/>
    <property type="project" value="UniProtKB-KW"/>
</dbReference>
<dbReference type="OrthoDB" id="3178130at2"/>
<gene>
    <name evidence="6" type="primary">tcuA</name>
    <name evidence="6" type="ORF">EG244_18650</name>
</gene>
<dbReference type="EMBL" id="RRAZ01000046">
    <property type="protein sequence ID" value="RRH69281.1"/>
    <property type="molecule type" value="Genomic_DNA"/>
</dbReference>
<sequence>MERPVDFSRSYDVVVAGGGNAALCAAIAASRAGASVAIVEKAPRFYRGGNTRHTRNMRCAHDSATETLSGPYTEDEFFDDLMRVTQGNTNQHLARMMISRSKDMLDWIAEQGVRFQPSLGGTLSLGRTNSFFLGGGRSMLNALYRTAERLGVHVAYEAEVTDLEMDGDRFVAAEVTTPDGTKRLEARALVAASGGFEANIDWLKEGWGEIAENFLIRGTPYNRGSLLRTLIDKGMKQIGDPTQCHAVAIDARAPKYDGGIITRLDCVVFGIVVNNRCERFYDEGEDIWPKRYAIWGRLVANQPEQIAYIIFDARSLQLFMPSLYPPVTGATIEELAGKLTLDPAALRATVEGFNAAVQPGTFDDTILDGCHTEGLVPPKTNWARAIEQGPFYAYPVRPGITFTYLGVEVDEDARVQLADGGRAENIWAAGEIMAGNVLGLGYAAGIGMTIGSVFGRIAGEGAGSYASR</sequence>
<comment type="caution">
    <text evidence="6">The sequence shown here is derived from an EMBL/GenBank/DDBJ whole genome shotgun (WGS) entry which is preliminary data.</text>
</comment>
<evidence type="ECO:0000259" key="5">
    <source>
        <dbReference type="Pfam" id="PF00890"/>
    </source>
</evidence>